<reference evidence="2 3" key="2">
    <citation type="submission" date="2018-10" db="EMBL/GenBank/DDBJ databases">
        <authorList>
            <consortium name="Pathogen Informatics"/>
        </authorList>
    </citation>
    <scope>NUCLEOTIDE SEQUENCE [LARGE SCALE GENOMIC DNA]</scope>
</reference>
<name>A0A0N4UV92_ENTVE</name>
<dbReference type="PANTHER" id="PTHR34401">
    <property type="entry name" value="PROTEIN CBG12388-RELATED"/>
    <property type="match status" value="1"/>
</dbReference>
<dbReference type="Proteomes" id="UP000274131">
    <property type="component" value="Unassembled WGS sequence"/>
</dbReference>
<evidence type="ECO:0000313" key="4">
    <source>
        <dbReference type="WBParaSite" id="EVEC_0000134901-mRNA-1"/>
    </source>
</evidence>
<feature type="signal peptide" evidence="1">
    <location>
        <begin position="1"/>
        <end position="21"/>
    </location>
</feature>
<keyword evidence="3" id="KW-1185">Reference proteome</keyword>
<sequence length="225" mass="25107">MIARILCVIAVYSILPTYSTPAKDMLAELSNAGRKIMEQSAIPGATIRQCSCQEQTTCINEIRSQASQCFDSCWDRLKTITNNPTGLRQCVSDQNPLISQFLSCVDKQLHSCWPDRNGPQIQKQDLAKFIRLSEEKLESSKNALLNNPSIKPIQKLLGAAINFGYCVKDCFVGKNAGGFCFDRLKCQPLINEDRARKSLKKCLKTVDWKSRASEFCECSLKAGVT</sequence>
<feature type="chain" id="PRO_5043122481" evidence="1">
    <location>
        <begin position="22"/>
        <end position="225"/>
    </location>
</feature>
<evidence type="ECO:0000256" key="1">
    <source>
        <dbReference type="SAM" id="SignalP"/>
    </source>
</evidence>
<dbReference type="OrthoDB" id="5831355at2759"/>
<protein>
    <submittedName>
        <fullName evidence="4">DUF19 domain-containing protein</fullName>
    </submittedName>
</protein>
<gene>
    <name evidence="2" type="ORF">EVEC_LOCUS1057</name>
</gene>
<organism evidence="4">
    <name type="scientific">Enterobius vermicularis</name>
    <name type="common">Human pinworm</name>
    <dbReference type="NCBI Taxonomy" id="51028"/>
    <lineage>
        <taxon>Eukaryota</taxon>
        <taxon>Metazoa</taxon>
        <taxon>Ecdysozoa</taxon>
        <taxon>Nematoda</taxon>
        <taxon>Chromadorea</taxon>
        <taxon>Rhabditida</taxon>
        <taxon>Spirurina</taxon>
        <taxon>Oxyuridomorpha</taxon>
        <taxon>Oxyuroidea</taxon>
        <taxon>Oxyuridae</taxon>
        <taxon>Enterobius</taxon>
    </lineage>
</organism>
<accession>A0A0N4UV92</accession>
<dbReference type="AlphaFoldDB" id="A0A0N4UV92"/>
<evidence type="ECO:0000313" key="3">
    <source>
        <dbReference type="Proteomes" id="UP000274131"/>
    </source>
</evidence>
<dbReference type="PANTHER" id="PTHR34401:SF6">
    <property type="entry name" value="DUF19 DOMAIN-CONTAINING PROTEIN"/>
    <property type="match status" value="1"/>
</dbReference>
<dbReference type="EMBL" id="UXUI01007163">
    <property type="protein sequence ID" value="VDD85914.1"/>
    <property type="molecule type" value="Genomic_DNA"/>
</dbReference>
<evidence type="ECO:0000313" key="2">
    <source>
        <dbReference type="EMBL" id="VDD85914.1"/>
    </source>
</evidence>
<proteinExistence type="predicted"/>
<dbReference type="WBParaSite" id="EVEC_0000134901-mRNA-1">
    <property type="protein sequence ID" value="EVEC_0000134901-mRNA-1"/>
    <property type="gene ID" value="EVEC_0000134901"/>
</dbReference>
<keyword evidence="1" id="KW-0732">Signal</keyword>
<reference evidence="4" key="1">
    <citation type="submission" date="2017-02" db="UniProtKB">
        <authorList>
            <consortium name="WormBaseParasite"/>
        </authorList>
    </citation>
    <scope>IDENTIFICATION</scope>
</reference>